<feature type="domain" description="Methyltransferase" evidence="2">
    <location>
        <begin position="34"/>
        <end position="126"/>
    </location>
</feature>
<evidence type="ECO:0000313" key="3">
    <source>
        <dbReference type="EMBL" id="AKH21592.1"/>
    </source>
</evidence>
<keyword evidence="1 3" id="KW-0808">Transferase</keyword>
<dbReference type="KEGG" id="seds:AAY24_15880"/>
<sequence>MWDQRYNEEGFAYGTAPNDFLKSEYTRIPVGGKVLCLAEGEGRNAVFLARQGYEVTAVDLSPVGLEKARNLAKEHGVEITTVVSDLAHYDLGREVWDGIVSIAAHLPPGLRQKLHAQVIDSLKGGGVFLLEAYTPQHLEMDGAGGPPPSQRELFMSLDELRNELDGLSFEIAEEVVRHISEGRYHQGESAVVQLVARKSA</sequence>
<accession>A0A0F7K156</accession>
<proteinExistence type="predicted"/>
<keyword evidence="4" id="KW-1185">Reference proteome</keyword>
<dbReference type="InterPro" id="IPR041698">
    <property type="entry name" value="Methyltransf_25"/>
</dbReference>
<evidence type="ECO:0000313" key="4">
    <source>
        <dbReference type="Proteomes" id="UP000034410"/>
    </source>
</evidence>
<dbReference type="EMBL" id="CP011412">
    <property type="protein sequence ID" value="AKH21592.1"/>
    <property type="molecule type" value="Genomic_DNA"/>
</dbReference>
<dbReference type="SUPFAM" id="SSF53335">
    <property type="entry name" value="S-adenosyl-L-methionine-dependent methyltransferases"/>
    <property type="match status" value="1"/>
</dbReference>
<keyword evidence="3" id="KW-0489">Methyltransferase</keyword>
<dbReference type="AlphaFoldDB" id="A0A0F7K156"/>
<name>A0A0F7K156_9GAMM</name>
<evidence type="ECO:0000256" key="1">
    <source>
        <dbReference type="ARBA" id="ARBA00022679"/>
    </source>
</evidence>
<dbReference type="RefSeq" id="WP_046860516.1">
    <property type="nucleotide sequence ID" value="NZ_CP011412.1"/>
</dbReference>
<dbReference type="PANTHER" id="PTHR43861">
    <property type="entry name" value="TRANS-ACONITATE 2-METHYLTRANSFERASE-RELATED"/>
    <property type="match status" value="1"/>
</dbReference>
<gene>
    <name evidence="3" type="ORF">AAY24_15880</name>
</gene>
<dbReference type="InterPro" id="IPR029063">
    <property type="entry name" value="SAM-dependent_MTases_sf"/>
</dbReference>
<dbReference type="Gene3D" id="3.40.50.150">
    <property type="entry name" value="Vaccinia Virus protein VP39"/>
    <property type="match status" value="1"/>
</dbReference>
<protein>
    <submittedName>
        <fullName evidence="3">SAM-dependent methyltransferase</fullName>
    </submittedName>
</protein>
<dbReference type="OrthoDB" id="9786503at2"/>
<dbReference type="CDD" id="cd02440">
    <property type="entry name" value="AdoMet_MTases"/>
    <property type="match status" value="1"/>
</dbReference>
<evidence type="ECO:0000259" key="2">
    <source>
        <dbReference type="Pfam" id="PF13649"/>
    </source>
</evidence>
<dbReference type="GO" id="GO:0032259">
    <property type="term" value="P:methylation"/>
    <property type="evidence" value="ECO:0007669"/>
    <property type="project" value="UniProtKB-KW"/>
</dbReference>
<dbReference type="GO" id="GO:0008168">
    <property type="term" value="F:methyltransferase activity"/>
    <property type="evidence" value="ECO:0007669"/>
    <property type="project" value="UniProtKB-KW"/>
</dbReference>
<reference evidence="3 4" key="1">
    <citation type="journal article" date="2015" name="Genome Announc.">
        <title>Complete Genome Sequence of Sedimenticola thiotaurini Strain SIP-G1, a Polyphosphate- and Polyhydroxyalkanoate-Accumulating Sulfur-Oxidizing Gammaproteobacterium Isolated from Salt Marsh Sediments.</title>
        <authorList>
            <person name="Flood B.E."/>
            <person name="Jones D.S."/>
            <person name="Bailey J.V."/>
        </authorList>
    </citation>
    <scope>NUCLEOTIDE SEQUENCE [LARGE SCALE GENOMIC DNA]</scope>
    <source>
        <strain evidence="3 4">SIP-G1</strain>
    </source>
</reference>
<dbReference type="PANTHER" id="PTHR43861:SF3">
    <property type="entry name" value="PUTATIVE (AFU_ORTHOLOGUE AFUA_2G14390)-RELATED"/>
    <property type="match status" value="1"/>
</dbReference>
<organism evidence="3 4">
    <name type="scientific">Sedimenticola thiotaurini</name>
    <dbReference type="NCBI Taxonomy" id="1543721"/>
    <lineage>
        <taxon>Bacteria</taxon>
        <taxon>Pseudomonadati</taxon>
        <taxon>Pseudomonadota</taxon>
        <taxon>Gammaproteobacteria</taxon>
        <taxon>Chromatiales</taxon>
        <taxon>Sedimenticolaceae</taxon>
        <taxon>Sedimenticola</taxon>
    </lineage>
</organism>
<dbReference type="Proteomes" id="UP000034410">
    <property type="component" value="Chromosome"/>
</dbReference>
<dbReference type="Pfam" id="PF13649">
    <property type="entry name" value="Methyltransf_25"/>
    <property type="match status" value="1"/>
</dbReference>